<evidence type="ECO:0000256" key="8">
    <source>
        <dbReference type="ARBA" id="ARBA00023316"/>
    </source>
</evidence>
<feature type="chain" id="PRO_5015430220" description="Pectate lyase superfamily protein domain-containing protein" evidence="10">
    <location>
        <begin position="20"/>
        <end position="439"/>
    </location>
</feature>
<dbReference type="STRING" id="357750.A0A2S6C908"/>
<evidence type="ECO:0000256" key="6">
    <source>
        <dbReference type="ARBA" id="ARBA00023180"/>
    </source>
</evidence>
<evidence type="ECO:0008006" key="13">
    <source>
        <dbReference type="Google" id="ProtNLM"/>
    </source>
</evidence>
<sequence>MRRTLAIMAVLPWLQAVLALPSQPSWMKFITPDYYPGAPYILPGPDTRTDICHVKPAVGGGDSTPNILSAFKKCGQNGKIIFDNTTYHIDSVMTTTNLSNVEVDIRGTLLWGTDIQYWLANSLPMGYQNQSTAWYFGGKDIYLHSSTQTGTFNGNGQVWYDFTNGASNYPRRPHQITFGALHNSVIEDLSFLQSQMWTMTLIHSSNILLRNLYINSTDSQHRDKFGPLNTDGADTIYSHNITFANLTIDCGDDNISSKANSSNILVEDCIFHHGSGIALGSIGQYPGKYEFIENFTARNIEMFGPVRQGGYIKTWTGVQKGVPPNGGGGGTGYIRNATFENFILHDAEIALDITQCVNFEGGTGDCDTSTFQISDLHWRDIRGTQKRKDAVTDFQCSAKAPCKGIEVTGLEMRAVDGGEKVTGHRYSNVVEPIGFTCDA</sequence>
<evidence type="ECO:0000256" key="4">
    <source>
        <dbReference type="ARBA" id="ARBA00022729"/>
    </source>
</evidence>
<dbReference type="Proteomes" id="UP000237631">
    <property type="component" value="Unassembled WGS sequence"/>
</dbReference>
<evidence type="ECO:0000256" key="5">
    <source>
        <dbReference type="ARBA" id="ARBA00022801"/>
    </source>
</evidence>
<dbReference type="InterPro" id="IPR000743">
    <property type="entry name" value="Glyco_hydro_28"/>
</dbReference>
<keyword evidence="12" id="KW-1185">Reference proteome</keyword>
<gene>
    <name evidence="11" type="ORF">CBER1_09395</name>
</gene>
<dbReference type="GO" id="GO:0005576">
    <property type="term" value="C:extracellular region"/>
    <property type="evidence" value="ECO:0007669"/>
    <property type="project" value="UniProtKB-SubCell"/>
</dbReference>
<keyword evidence="8" id="KW-0961">Cell wall biogenesis/degradation</keyword>
<protein>
    <recommendedName>
        <fullName evidence="13">Pectate lyase superfamily protein domain-containing protein</fullName>
    </recommendedName>
</protein>
<dbReference type="AlphaFoldDB" id="A0A2S6C908"/>
<evidence type="ECO:0000256" key="2">
    <source>
        <dbReference type="ARBA" id="ARBA00008834"/>
    </source>
</evidence>
<keyword evidence="6" id="KW-0325">Glycoprotein</keyword>
<dbReference type="OrthoDB" id="3684889at2759"/>
<dbReference type="GO" id="GO:0004650">
    <property type="term" value="F:polygalacturonase activity"/>
    <property type="evidence" value="ECO:0007669"/>
    <property type="project" value="InterPro"/>
</dbReference>
<evidence type="ECO:0000256" key="3">
    <source>
        <dbReference type="ARBA" id="ARBA00022525"/>
    </source>
</evidence>
<name>A0A2S6C908_9PEZI</name>
<dbReference type="GO" id="GO:0005975">
    <property type="term" value="P:carbohydrate metabolic process"/>
    <property type="evidence" value="ECO:0007669"/>
    <property type="project" value="InterPro"/>
</dbReference>
<reference evidence="12" key="1">
    <citation type="journal article" date="2017" name="bioRxiv">
        <title>Conservation of a gene cluster reveals novel cercosporin biosynthetic mechanisms and extends production to the genus Colletotrichum.</title>
        <authorList>
            <person name="de Jonge R."/>
            <person name="Ebert M.K."/>
            <person name="Huitt-Roehl C.R."/>
            <person name="Pal P."/>
            <person name="Suttle J.C."/>
            <person name="Spanner R.E."/>
            <person name="Neubauer J.D."/>
            <person name="Jurick W.M.II."/>
            <person name="Stott K.A."/>
            <person name="Secor G.A."/>
            <person name="Thomma B.P.H.J."/>
            <person name="Van de Peer Y."/>
            <person name="Townsend C.A."/>
            <person name="Bolton M.D."/>
        </authorList>
    </citation>
    <scope>NUCLEOTIDE SEQUENCE [LARGE SCALE GENOMIC DNA]</scope>
    <source>
        <strain evidence="12">CBS538.71</strain>
    </source>
</reference>
<keyword evidence="4 10" id="KW-0732">Signal</keyword>
<proteinExistence type="inferred from homology"/>
<dbReference type="PANTHER" id="PTHR31736">
    <property type="match status" value="1"/>
</dbReference>
<evidence type="ECO:0000313" key="11">
    <source>
        <dbReference type="EMBL" id="PPJ56212.1"/>
    </source>
</evidence>
<dbReference type="InterPro" id="IPR011050">
    <property type="entry name" value="Pectin_lyase_fold/virulence"/>
</dbReference>
<comment type="similarity">
    <text evidence="2 9">Belongs to the glycosyl hydrolase 28 family.</text>
</comment>
<keyword evidence="5 9" id="KW-0378">Hydrolase</keyword>
<organism evidence="11 12">
    <name type="scientific">Cercospora berteroae</name>
    <dbReference type="NCBI Taxonomy" id="357750"/>
    <lineage>
        <taxon>Eukaryota</taxon>
        <taxon>Fungi</taxon>
        <taxon>Dikarya</taxon>
        <taxon>Ascomycota</taxon>
        <taxon>Pezizomycotina</taxon>
        <taxon>Dothideomycetes</taxon>
        <taxon>Dothideomycetidae</taxon>
        <taxon>Mycosphaerellales</taxon>
        <taxon>Mycosphaerellaceae</taxon>
        <taxon>Cercospora</taxon>
    </lineage>
</organism>
<dbReference type="InterPro" id="IPR012334">
    <property type="entry name" value="Pectin_lyas_fold"/>
</dbReference>
<accession>A0A2S6C908</accession>
<comment type="subcellular location">
    <subcellularLocation>
        <location evidence="1">Secreted</location>
    </subcellularLocation>
</comment>
<feature type="signal peptide" evidence="10">
    <location>
        <begin position="1"/>
        <end position="19"/>
    </location>
</feature>
<dbReference type="GO" id="GO:0071555">
    <property type="term" value="P:cell wall organization"/>
    <property type="evidence" value="ECO:0007669"/>
    <property type="project" value="UniProtKB-KW"/>
</dbReference>
<evidence type="ECO:0000313" key="12">
    <source>
        <dbReference type="Proteomes" id="UP000237631"/>
    </source>
</evidence>
<evidence type="ECO:0000256" key="9">
    <source>
        <dbReference type="RuleBase" id="RU361169"/>
    </source>
</evidence>
<dbReference type="EMBL" id="PNEN01000522">
    <property type="protein sequence ID" value="PPJ56212.1"/>
    <property type="molecule type" value="Genomic_DNA"/>
</dbReference>
<dbReference type="SUPFAM" id="SSF51126">
    <property type="entry name" value="Pectin lyase-like"/>
    <property type="match status" value="1"/>
</dbReference>
<dbReference type="PANTHER" id="PTHR31736:SF8">
    <property type="entry name" value="PUTATIVE (AFU_ORTHOLOGUE AFUA_7G06410)-RELATED"/>
    <property type="match status" value="1"/>
</dbReference>
<evidence type="ECO:0000256" key="7">
    <source>
        <dbReference type="ARBA" id="ARBA00023295"/>
    </source>
</evidence>
<keyword evidence="7 9" id="KW-0326">Glycosidase</keyword>
<dbReference type="Gene3D" id="2.160.20.10">
    <property type="entry name" value="Single-stranded right-handed beta-helix, Pectin lyase-like"/>
    <property type="match status" value="1"/>
</dbReference>
<keyword evidence="3" id="KW-0964">Secreted</keyword>
<evidence type="ECO:0000256" key="10">
    <source>
        <dbReference type="SAM" id="SignalP"/>
    </source>
</evidence>
<comment type="caution">
    <text evidence="11">The sequence shown here is derived from an EMBL/GenBank/DDBJ whole genome shotgun (WGS) entry which is preliminary data.</text>
</comment>
<dbReference type="Pfam" id="PF00295">
    <property type="entry name" value="Glyco_hydro_28"/>
    <property type="match status" value="1"/>
</dbReference>
<evidence type="ECO:0000256" key="1">
    <source>
        <dbReference type="ARBA" id="ARBA00004613"/>
    </source>
</evidence>